<gene>
    <name evidence="1" type="ORF">LSCM4_03758</name>
</gene>
<dbReference type="EMBL" id="JAFHLR010000028">
    <property type="protein sequence ID" value="KAG5474585.1"/>
    <property type="molecule type" value="Genomic_DNA"/>
</dbReference>
<proteinExistence type="predicted"/>
<dbReference type="Proteomes" id="UP000674143">
    <property type="component" value="Unassembled WGS sequence"/>
</dbReference>
<protein>
    <submittedName>
        <fullName evidence="1">Uncharacterized protein</fullName>
    </submittedName>
</protein>
<organism evidence="1 2">
    <name type="scientific">Leishmania orientalis</name>
    <dbReference type="NCBI Taxonomy" id="2249476"/>
    <lineage>
        <taxon>Eukaryota</taxon>
        <taxon>Discoba</taxon>
        <taxon>Euglenozoa</taxon>
        <taxon>Kinetoplastea</taxon>
        <taxon>Metakinetoplastina</taxon>
        <taxon>Trypanosomatida</taxon>
        <taxon>Trypanosomatidae</taxon>
        <taxon>Leishmaniinae</taxon>
        <taxon>Leishmania</taxon>
    </lineage>
</organism>
<dbReference type="KEGG" id="loi:92359688"/>
<reference evidence="2" key="2">
    <citation type="journal article" date="2021" name="Sci. Data">
        <title>Chromosome-scale genome sequencing, assembly and annotation of six genomes from subfamily Leishmaniinae.</title>
        <authorList>
            <person name="Almutairi H."/>
            <person name="Urbaniak M.D."/>
            <person name="Bates M.D."/>
            <person name="Jariyapan N."/>
            <person name="Kwakye-Nuako G."/>
            <person name="Thomaz Soccol V."/>
            <person name="Al-Salem W.S."/>
            <person name="Dillon R.J."/>
            <person name="Bates P.A."/>
            <person name="Gatherer D."/>
        </authorList>
    </citation>
    <scope>NUCLEOTIDE SEQUENCE [LARGE SCALE GENOMIC DNA]</scope>
</reference>
<dbReference type="GeneID" id="92359688"/>
<evidence type="ECO:0000313" key="2">
    <source>
        <dbReference type="Proteomes" id="UP000674143"/>
    </source>
</evidence>
<reference evidence="2" key="1">
    <citation type="journal article" date="2021" name="Microbiol. Resour. Announc.">
        <title>LGAAP: Leishmaniinae Genome Assembly and Annotation Pipeline.</title>
        <authorList>
            <person name="Almutairi H."/>
            <person name="Urbaniak M.D."/>
            <person name="Bates M.D."/>
            <person name="Jariyapan N."/>
            <person name="Kwakye-Nuako G."/>
            <person name="Thomaz-Soccol V."/>
            <person name="Al-Salem W.S."/>
            <person name="Dillon R.J."/>
            <person name="Bates P.A."/>
            <person name="Gatherer D."/>
        </authorList>
    </citation>
    <scope>NUCLEOTIDE SEQUENCE [LARGE SCALE GENOMIC DNA]</scope>
</reference>
<dbReference type="RefSeq" id="XP_067061691.1">
    <property type="nucleotide sequence ID" value="XM_067205754.1"/>
</dbReference>
<keyword evidence="2" id="KW-1185">Reference proteome</keyword>
<dbReference type="AlphaFoldDB" id="A0A836GZ37"/>
<name>A0A836GZ37_9TRYP</name>
<sequence length="316" mass="33927">MSRGGPDTVTETSALVVTHGETADGCTSCETPQVRDSSEVSFVEDVAVTELHAEMSAIAGLEKDDDGERLSQSSADSWVELTPAELGATLEVQRTPIDVSVCTRVMDVAQPLALHSSVPECVEEVAPSQLAPNEPSLNELRINVEANVSAFTQFMMGDAATMPFGNAEKAAEEVDPEQLSSSSPEAVDLNDDLASVDCDEAHSRLTVNVDPDSMVRVSESGVAASPEGMVGVTEVLRRRLIQEDLLRTERGPSELPPEERAAVLQALFGDFGSVPISAEKFREVMVPYQRHCECLGASYGFHHQGCRFSTDFPVSL</sequence>
<evidence type="ECO:0000313" key="1">
    <source>
        <dbReference type="EMBL" id="KAG5474585.1"/>
    </source>
</evidence>
<comment type="caution">
    <text evidence="1">The sequence shown here is derived from an EMBL/GenBank/DDBJ whole genome shotgun (WGS) entry which is preliminary data.</text>
</comment>
<accession>A0A836GZ37</accession>